<proteinExistence type="predicted"/>
<protein>
    <submittedName>
        <fullName evidence="2">Uncharacterized protein</fullName>
    </submittedName>
</protein>
<dbReference type="RefSeq" id="WP_102180530.1">
    <property type="nucleotide sequence ID" value="NZ_NMQE01000100.1"/>
</dbReference>
<name>A0A2N6LMB4_9CYAN</name>
<evidence type="ECO:0000256" key="1">
    <source>
        <dbReference type="SAM" id="Phobius"/>
    </source>
</evidence>
<dbReference type="InterPro" id="IPR012902">
    <property type="entry name" value="N_methyl_site"/>
</dbReference>
<sequence>MNTLKWVLDTQLKIWKQQKNNDGFTLIELLVAMVLAFLVITPLLGFMINVLDTDRQEQAKANSEQEIQAAADFITRDLQQSFYIYDATGVNAIKSQLPSVTGGEPVLVFWKREFAKDAAITKTKDNSGKDITFKDDAFVYSLVAYYLIKDNNANWSEAARIARFQIQDGYLNSNGSTCHKAYDTNIKFSICPDEGFKPLDLSQNGQTITQKMNDWEKASEDYKQVPIVLIDFIDQTTTAKGAPTVTSSSSCPSGFSIVPSSIDNASPSTTNKTGFYACVQSVSSNNQSVAEIYLRGNALARLTNDGNKINYNSNKITYFPQAKVRVEGRSFIFTK</sequence>
<dbReference type="NCBIfam" id="TIGR02532">
    <property type="entry name" value="IV_pilin_GFxxxE"/>
    <property type="match status" value="1"/>
</dbReference>
<dbReference type="InterPro" id="IPR045584">
    <property type="entry name" value="Pilin-like"/>
</dbReference>
<keyword evidence="1" id="KW-1133">Transmembrane helix</keyword>
<dbReference type="Proteomes" id="UP000235081">
    <property type="component" value="Unassembled WGS sequence"/>
</dbReference>
<dbReference type="EMBL" id="NMQE01000100">
    <property type="protein sequence ID" value="PMB26373.1"/>
    <property type="molecule type" value="Genomic_DNA"/>
</dbReference>
<feature type="transmembrane region" description="Helical" evidence="1">
    <location>
        <begin position="29"/>
        <end position="51"/>
    </location>
</feature>
<evidence type="ECO:0000313" key="2">
    <source>
        <dbReference type="EMBL" id="PMB26373.1"/>
    </source>
</evidence>
<keyword evidence="1" id="KW-0472">Membrane</keyword>
<keyword evidence="1" id="KW-0812">Transmembrane</keyword>
<dbReference type="AlphaFoldDB" id="A0A2N6LMB4"/>
<gene>
    <name evidence="2" type="ORF">CEN46_03955</name>
</gene>
<dbReference type="Pfam" id="PF07963">
    <property type="entry name" value="N_methyl"/>
    <property type="match status" value="1"/>
</dbReference>
<dbReference type="SUPFAM" id="SSF54523">
    <property type="entry name" value="Pili subunits"/>
    <property type="match status" value="1"/>
</dbReference>
<organism evidence="2 3">
    <name type="scientific">Fischerella thermalis CCMEE 5318</name>
    <dbReference type="NCBI Taxonomy" id="2019666"/>
    <lineage>
        <taxon>Bacteria</taxon>
        <taxon>Bacillati</taxon>
        <taxon>Cyanobacteriota</taxon>
        <taxon>Cyanophyceae</taxon>
        <taxon>Nostocales</taxon>
        <taxon>Hapalosiphonaceae</taxon>
        <taxon>Fischerella</taxon>
    </lineage>
</organism>
<evidence type="ECO:0000313" key="3">
    <source>
        <dbReference type="Proteomes" id="UP000235081"/>
    </source>
</evidence>
<comment type="caution">
    <text evidence="2">The sequence shown here is derived from an EMBL/GenBank/DDBJ whole genome shotgun (WGS) entry which is preliminary data.</text>
</comment>
<dbReference type="NCBIfam" id="NF038304">
    <property type="entry name" value="EPS_HpsC"/>
    <property type="match status" value="1"/>
</dbReference>
<accession>A0A2N6LMB4</accession>
<reference evidence="2 3" key="1">
    <citation type="submission" date="2017-07" db="EMBL/GenBank/DDBJ databases">
        <title>Genomes of Fischerella (Mastigocladus) sp. strains.</title>
        <authorList>
            <person name="Miller S.R."/>
        </authorList>
    </citation>
    <scope>NUCLEOTIDE SEQUENCE [LARGE SCALE GENOMIC DNA]</scope>
    <source>
        <strain evidence="2 3">CCMEE 5318</strain>
    </source>
</reference>